<dbReference type="GO" id="GO:0003677">
    <property type="term" value="F:DNA binding"/>
    <property type="evidence" value="ECO:0007669"/>
    <property type="project" value="UniProtKB-KW"/>
</dbReference>
<feature type="domain" description="Primosomal protein N' 3' DNA-binding" evidence="5">
    <location>
        <begin position="8"/>
        <end position="104"/>
    </location>
</feature>
<evidence type="ECO:0008006" key="7">
    <source>
        <dbReference type="Google" id="ProtNLM"/>
    </source>
</evidence>
<keyword evidence="2" id="KW-0067">ATP-binding</keyword>
<protein>
    <recommendedName>
        <fullName evidence="7">Primosomal protein N' 3' DNA-binding domain-containing protein</fullName>
    </recommendedName>
</protein>
<name>A0A382NZK0_9ZZZZ</name>
<dbReference type="InterPro" id="IPR027417">
    <property type="entry name" value="P-loop_NTPase"/>
</dbReference>
<feature type="domain" description="DEAD/DEAH-box helicase" evidence="4">
    <location>
        <begin position="204"/>
        <end position="261"/>
    </location>
</feature>
<feature type="non-terminal residue" evidence="6">
    <location>
        <position position="262"/>
    </location>
</feature>
<dbReference type="InterPro" id="IPR042115">
    <property type="entry name" value="PriA_3primeBD_sf"/>
</dbReference>
<dbReference type="InterPro" id="IPR011545">
    <property type="entry name" value="DEAD/DEAH_box_helicase_dom"/>
</dbReference>
<keyword evidence="1" id="KW-0547">Nucleotide-binding</keyword>
<evidence type="ECO:0000313" key="6">
    <source>
        <dbReference type="EMBL" id="SVC66604.1"/>
    </source>
</evidence>
<dbReference type="GO" id="GO:0006302">
    <property type="term" value="P:double-strand break repair"/>
    <property type="evidence" value="ECO:0007669"/>
    <property type="project" value="TreeGrafter"/>
</dbReference>
<sequence length="262" mass="28431">MATKDALRVALPVPLRRTFDYKLPSSAAGVVPGCRVQVPLRKRSVVGVVCAARVRTDLSARKLKTVSRVLDQEAVFPEPLFRLLLWAAEYYQHPVGEILHVALPVVLRRGGSLQPARSRHWQITAQGIEALQTLAKRSVVQRRLLESLKAAASDGLGDGDVRFLADRAQPALARLVTRGWVTSTESDDHPLLDAAQGARPRLNDAQSQAVARINASLGRYTSYLLHGVTGAGKTEVYLRSAAEAISRGGQVMVLVPEIALTP</sequence>
<evidence type="ECO:0000256" key="2">
    <source>
        <dbReference type="ARBA" id="ARBA00022840"/>
    </source>
</evidence>
<dbReference type="SUPFAM" id="SSF52540">
    <property type="entry name" value="P-loop containing nucleoside triphosphate hydrolases"/>
    <property type="match status" value="1"/>
</dbReference>
<dbReference type="Gene3D" id="3.40.1440.60">
    <property type="entry name" value="PriA, 3(prime) DNA-binding domain"/>
    <property type="match status" value="1"/>
</dbReference>
<reference evidence="6" key="1">
    <citation type="submission" date="2018-05" db="EMBL/GenBank/DDBJ databases">
        <authorList>
            <person name="Lanie J.A."/>
            <person name="Ng W.-L."/>
            <person name="Kazmierczak K.M."/>
            <person name="Andrzejewski T.M."/>
            <person name="Davidsen T.M."/>
            <person name="Wayne K.J."/>
            <person name="Tettelin H."/>
            <person name="Glass J.I."/>
            <person name="Rusch D."/>
            <person name="Podicherti R."/>
            <person name="Tsui H.-C.T."/>
            <person name="Winkler M.E."/>
        </authorList>
    </citation>
    <scope>NUCLEOTIDE SEQUENCE</scope>
</reference>
<dbReference type="AlphaFoldDB" id="A0A382NZK0"/>
<proteinExistence type="predicted"/>
<evidence type="ECO:0000259" key="4">
    <source>
        <dbReference type="Pfam" id="PF00270"/>
    </source>
</evidence>
<dbReference type="GO" id="GO:0006270">
    <property type="term" value="P:DNA replication initiation"/>
    <property type="evidence" value="ECO:0007669"/>
    <property type="project" value="TreeGrafter"/>
</dbReference>
<keyword evidence="3" id="KW-0238">DNA-binding</keyword>
<dbReference type="GO" id="GO:0005524">
    <property type="term" value="F:ATP binding"/>
    <property type="evidence" value="ECO:0007669"/>
    <property type="project" value="UniProtKB-KW"/>
</dbReference>
<accession>A0A382NZK0</accession>
<gene>
    <name evidence="6" type="ORF">METZ01_LOCUS319458</name>
</gene>
<dbReference type="EMBL" id="UINC01103880">
    <property type="protein sequence ID" value="SVC66604.1"/>
    <property type="molecule type" value="Genomic_DNA"/>
</dbReference>
<dbReference type="FunFam" id="3.40.1440.60:FF:000001">
    <property type="entry name" value="Primosomal protein N"/>
    <property type="match status" value="1"/>
</dbReference>
<dbReference type="PANTHER" id="PTHR30580">
    <property type="entry name" value="PRIMOSOMAL PROTEIN N"/>
    <property type="match status" value="1"/>
</dbReference>
<organism evidence="6">
    <name type="scientific">marine metagenome</name>
    <dbReference type="NCBI Taxonomy" id="408172"/>
    <lineage>
        <taxon>unclassified sequences</taxon>
        <taxon>metagenomes</taxon>
        <taxon>ecological metagenomes</taxon>
    </lineage>
</organism>
<dbReference type="PANTHER" id="PTHR30580:SF0">
    <property type="entry name" value="PRIMOSOMAL PROTEIN N"/>
    <property type="match status" value="1"/>
</dbReference>
<evidence type="ECO:0000256" key="1">
    <source>
        <dbReference type="ARBA" id="ARBA00022741"/>
    </source>
</evidence>
<dbReference type="Pfam" id="PF17764">
    <property type="entry name" value="PriA_3primeBD"/>
    <property type="match status" value="1"/>
</dbReference>
<evidence type="ECO:0000259" key="5">
    <source>
        <dbReference type="Pfam" id="PF17764"/>
    </source>
</evidence>
<dbReference type="GO" id="GO:0043138">
    <property type="term" value="F:3'-5' DNA helicase activity"/>
    <property type="evidence" value="ECO:0007669"/>
    <property type="project" value="TreeGrafter"/>
</dbReference>
<dbReference type="GO" id="GO:0006310">
    <property type="term" value="P:DNA recombination"/>
    <property type="evidence" value="ECO:0007669"/>
    <property type="project" value="TreeGrafter"/>
</dbReference>
<dbReference type="Gene3D" id="3.40.50.300">
    <property type="entry name" value="P-loop containing nucleotide triphosphate hydrolases"/>
    <property type="match status" value="1"/>
</dbReference>
<evidence type="ECO:0000256" key="3">
    <source>
        <dbReference type="ARBA" id="ARBA00023125"/>
    </source>
</evidence>
<dbReference type="Pfam" id="PF00270">
    <property type="entry name" value="DEAD"/>
    <property type="match status" value="1"/>
</dbReference>
<dbReference type="InterPro" id="IPR041222">
    <property type="entry name" value="PriA_3primeBD"/>
</dbReference>